<dbReference type="InterPro" id="IPR038973">
    <property type="entry name" value="MutL/Mlh/Pms-like"/>
</dbReference>
<dbReference type="InterPro" id="IPR014790">
    <property type="entry name" value="MutL_C"/>
</dbReference>
<feature type="domain" description="MutL C-terminal dimerisation" evidence="5">
    <location>
        <begin position="369"/>
        <end position="507"/>
    </location>
</feature>
<dbReference type="GO" id="GO:0016887">
    <property type="term" value="F:ATP hydrolysis activity"/>
    <property type="evidence" value="ECO:0007669"/>
    <property type="project" value="InterPro"/>
</dbReference>
<keyword evidence="8" id="KW-1185">Reference proteome</keyword>
<comment type="function">
    <text evidence="4">This protein is involved in the repair of mismatches in DNA. It is required for dam-dependent methyl-directed DNA mismatch repair. May act as a 'molecular matchmaker', a protein that promotes the formation of a stable complex between two or more DNA-binding proteins in an ATP-dependent manner without itself being part of a final effector complex.</text>
</comment>
<dbReference type="Gene3D" id="3.30.565.10">
    <property type="entry name" value="Histidine kinase-like ATPase, C-terminal domain"/>
    <property type="match status" value="1"/>
</dbReference>
<evidence type="ECO:0000313" key="8">
    <source>
        <dbReference type="Proteomes" id="UP000249818"/>
    </source>
</evidence>
<gene>
    <name evidence="4 7" type="primary">mutL</name>
    <name evidence="7" type="ORF">BARAN1_0899</name>
</gene>
<dbReference type="Gene3D" id="3.30.1370.100">
    <property type="entry name" value="MutL, C-terminal domain, regulatory subdomain"/>
    <property type="match status" value="1"/>
</dbReference>
<dbReference type="SMART" id="SM00853">
    <property type="entry name" value="MutL_C"/>
    <property type="match status" value="1"/>
</dbReference>
<dbReference type="InterPro" id="IPR020667">
    <property type="entry name" value="DNA_mismatch_repair_MutL"/>
</dbReference>
<reference evidence="8" key="1">
    <citation type="submission" date="2018-05" db="EMBL/GenBank/DDBJ databases">
        <authorList>
            <person name="Hao L."/>
        </authorList>
    </citation>
    <scope>NUCLEOTIDE SEQUENCE [LARGE SCALE GENOMIC DNA]</scope>
</reference>
<organism evidence="7 8">
    <name type="scientific">Candidatus Bipolaricaulis anaerobius</name>
    <dbReference type="NCBI Taxonomy" id="2026885"/>
    <lineage>
        <taxon>Bacteria</taxon>
        <taxon>Candidatus Bipolaricaulota</taxon>
        <taxon>Candidatus Bipolaricaulia</taxon>
        <taxon>Candidatus Bipolaricaulales</taxon>
        <taxon>Candidatus Bipolaricaulaceae</taxon>
        <taxon>Candidatus Bipolaricaulis</taxon>
    </lineage>
</organism>
<dbReference type="GO" id="GO:0032300">
    <property type="term" value="C:mismatch repair complex"/>
    <property type="evidence" value="ECO:0007669"/>
    <property type="project" value="InterPro"/>
</dbReference>
<dbReference type="OrthoDB" id="9763467at2"/>
<dbReference type="GO" id="GO:0006298">
    <property type="term" value="P:mismatch repair"/>
    <property type="evidence" value="ECO:0007669"/>
    <property type="project" value="UniProtKB-UniRule"/>
</dbReference>
<dbReference type="RefSeq" id="WP_122031251.1">
    <property type="nucleotide sequence ID" value="NZ_LS483254.1"/>
</dbReference>
<dbReference type="SUPFAM" id="SSF54211">
    <property type="entry name" value="Ribosomal protein S5 domain 2-like"/>
    <property type="match status" value="1"/>
</dbReference>
<dbReference type="InterPro" id="IPR014762">
    <property type="entry name" value="DNA_mismatch_repair_CS"/>
</dbReference>
<evidence type="ECO:0000256" key="2">
    <source>
        <dbReference type="ARBA" id="ARBA00022763"/>
    </source>
</evidence>
<evidence type="ECO:0000256" key="1">
    <source>
        <dbReference type="ARBA" id="ARBA00006082"/>
    </source>
</evidence>
<comment type="similarity">
    <text evidence="1 4">Belongs to the DNA mismatch repair MutL/HexB family.</text>
</comment>
<dbReference type="SUPFAM" id="SSF118116">
    <property type="entry name" value="DNA mismatch repair protein MutL"/>
    <property type="match status" value="1"/>
</dbReference>
<evidence type="ECO:0000259" key="6">
    <source>
        <dbReference type="SMART" id="SM01340"/>
    </source>
</evidence>
<dbReference type="CDD" id="cd16926">
    <property type="entry name" value="HATPase_MutL-MLH-PMS-like"/>
    <property type="match status" value="1"/>
</dbReference>
<dbReference type="NCBIfam" id="TIGR00585">
    <property type="entry name" value="mutl"/>
    <property type="match status" value="1"/>
</dbReference>
<dbReference type="GO" id="GO:0140664">
    <property type="term" value="F:ATP-dependent DNA damage sensor activity"/>
    <property type="evidence" value="ECO:0007669"/>
    <property type="project" value="InterPro"/>
</dbReference>
<dbReference type="SMART" id="SM01340">
    <property type="entry name" value="DNA_mis_repair"/>
    <property type="match status" value="1"/>
</dbReference>
<dbReference type="Gene3D" id="3.30.230.10">
    <property type="match status" value="1"/>
</dbReference>
<keyword evidence="2 4" id="KW-0227">DNA damage</keyword>
<dbReference type="Gene3D" id="3.30.1540.20">
    <property type="entry name" value="MutL, C-terminal domain, dimerisation subdomain"/>
    <property type="match status" value="1"/>
</dbReference>
<dbReference type="SUPFAM" id="SSF55874">
    <property type="entry name" value="ATPase domain of HSP90 chaperone/DNA topoisomerase II/histidine kinase"/>
    <property type="match status" value="1"/>
</dbReference>
<accession>A0A2X3K7D5</accession>
<dbReference type="Pfam" id="PF08676">
    <property type="entry name" value="MutL_C"/>
    <property type="match status" value="1"/>
</dbReference>
<dbReference type="PROSITE" id="PS00058">
    <property type="entry name" value="DNA_MISMATCH_REPAIR_1"/>
    <property type="match status" value="1"/>
</dbReference>
<evidence type="ECO:0000256" key="4">
    <source>
        <dbReference type="HAMAP-Rule" id="MF_00149"/>
    </source>
</evidence>
<dbReference type="PANTHER" id="PTHR10073">
    <property type="entry name" value="DNA MISMATCH REPAIR PROTEIN MLH, PMS, MUTL"/>
    <property type="match status" value="1"/>
</dbReference>
<feature type="domain" description="DNA mismatch repair protein S5" evidence="6">
    <location>
        <begin position="208"/>
        <end position="326"/>
    </location>
</feature>
<dbReference type="PANTHER" id="PTHR10073:SF12">
    <property type="entry name" value="DNA MISMATCH REPAIR PROTEIN MLH1"/>
    <property type="match status" value="1"/>
</dbReference>
<protein>
    <recommendedName>
        <fullName evidence="4">DNA mismatch repair protein MutL</fullName>
    </recommendedName>
</protein>
<dbReference type="GO" id="GO:0030983">
    <property type="term" value="F:mismatched DNA binding"/>
    <property type="evidence" value="ECO:0007669"/>
    <property type="project" value="InterPro"/>
</dbReference>
<dbReference type="CDD" id="cd00782">
    <property type="entry name" value="MutL_Trans"/>
    <property type="match status" value="1"/>
</dbReference>
<dbReference type="GO" id="GO:0005524">
    <property type="term" value="F:ATP binding"/>
    <property type="evidence" value="ECO:0007669"/>
    <property type="project" value="InterPro"/>
</dbReference>
<proteinExistence type="inferred from homology"/>
<dbReference type="AlphaFoldDB" id="A0A2X3K7D5"/>
<dbReference type="FunFam" id="3.30.565.10:FF:000003">
    <property type="entry name" value="DNA mismatch repair endonuclease MutL"/>
    <property type="match status" value="1"/>
</dbReference>
<keyword evidence="3 4" id="KW-0234">DNA repair</keyword>
<evidence type="ECO:0000256" key="3">
    <source>
        <dbReference type="ARBA" id="ARBA00023204"/>
    </source>
</evidence>
<dbReference type="InterPro" id="IPR036890">
    <property type="entry name" value="HATPase_C_sf"/>
</dbReference>
<dbReference type="InterPro" id="IPR002099">
    <property type="entry name" value="MutL/Mlh/PMS"/>
</dbReference>
<dbReference type="HAMAP" id="MF_00149">
    <property type="entry name" value="DNA_mis_repair"/>
    <property type="match status" value="1"/>
</dbReference>
<dbReference type="InterPro" id="IPR013507">
    <property type="entry name" value="DNA_mismatch_S5_2-like"/>
</dbReference>
<dbReference type="InterPro" id="IPR014721">
    <property type="entry name" value="Ribsml_uS5_D2-typ_fold_subgr"/>
</dbReference>
<evidence type="ECO:0000313" key="7">
    <source>
        <dbReference type="EMBL" id="SQD92923.1"/>
    </source>
</evidence>
<evidence type="ECO:0000259" key="5">
    <source>
        <dbReference type="SMART" id="SM00853"/>
    </source>
</evidence>
<dbReference type="InterPro" id="IPR020568">
    <property type="entry name" value="Ribosomal_Su5_D2-typ_SF"/>
</dbReference>
<dbReference type="KEGG" id="bana:BARAN1_0899"/>
<sequence length="549" mass="59749">MPIRRLEEAVIRKIAAGEVVDRPASVAKELVENALDARAGQIAVEFEGGGIDLLRVGDDGVGMAPDEMRIAIERHTTSKLTTEEDLRHIRTLGFRGEALAAICAVGRVTLASRPAGGEEGHEIRVEGGLITGARPVARPVGTTVEVRDLFWNVPARRQFLDSPPAEARRLLSTLRRIVLAQPEIGFAVRSAGRPLLDVPPARDPSVRIGHVYGEAFASQLAPVEMDEPGLRLRAWFGPPELARPTRVDQHLFLSGRAIRPGVLALGVAQAYARYVPRGQHAAFFLYLEVDPELVDVNVHPRKEEVRFRSERAVMDLLRRAALRALGGRGMPERPGAGEPSGGLVPSAQIGPAVPLLAPPVGPAGQPWRVVGQAQASYIVVEGADGLEIVDQHAAHERVLFERADTGSTVPAQEFLVPVQIEVPFDRAEALRRALPALRRLGIHLEAFGERAFLLRGWPAPLAERQSRLGFQEPIGAVAERLLDGEPPLVELWREVACAAAIRAGEPLPAAEQEALIRDWKATEEPARCPHGRPVAVRLEWTDLAHRLGR</sequence>
<dbReference type="Proteomes" id="UP000249818">
    <property type="component" value="Chromosome BARAN1"/>
</dbReference>
<dbReference type="EMBL" id="LS483254">
    <property type="protein sequence ID" value="SQD92923.1"/>
    <property type="molecule type" value="Genomic_DNA"/>
</dbReference>
<dbReference type="Pfam" id="PF13589">
    <property type="entry name" value="HATPase_c_3"/>
    <property type="match status" value="1"/>
</dbReference>
<dbReference type="InterPro" id="IPR037198">
    <property type="entry name" value="MutL_C_sf"/>
</dbReference>
<dbReference type="InterPro" id="IPR042120">
    <property type="entry name" value="MutL_C_dimsub"/>
</dbReference>
<dbReference type="InterPro" id="IPR042121">
    <property type="entry name" value="MutL_C_regsub"/>
</dbReference>
<dbReference type="Pfam" id="PF01119">
    <property type="entry name" value="DNA_mis_repair"/>
    <property type="match status" value="1"/>
</dbReference>
<name>A0A2X3K7D5_9BACT</name>